<dbReference type="InterPro" id="IPR005467">
    <property type="entry name" value="His_kinase_dom"/>
</dbReference>
<keyword evidence="8" id="KW-0067">ATP-binding</keyword>
<dbReference type="SUPFAM" id="SSF158472">
    <property type="entry name" value="HAMP domain-like"/>
    <property type="match status" value="1"/>
</dbReference>
<feature type="transmembrane region" description="Helical" evidence="10">
    <location>
        <begin position="9"/>
        <end position="30"/>
    </location>
</feature>
<keyword evidence="14" id="KW-1185">Reference proteome</keyword>
<dbReference type="Gene3D" id="3.30.450.20">
    <property type="entry name" value="PAS domain"/>
    <property type="match status" value="1"/>
</dbReference>
<evidence type="ECO:0000256" key="6">
    <source>
        <dbReference type="ARBA" id="ARBA00022741"/>
    </source>
</evidence>
<evidence type="ECO:0000256" key="9">
    <source>
        <dbReference type="ARBA" id="ARBA00023012"/>
    </source>
</evidence>
<dbReference type="SUPFAM" id="SSF47384">
    <property type="entry name" value="Homodimeric domain of signal transducing histidine kinase"/>
    <property type="match status" value="1"/>
</dbReference>
<evidence type="ECO:0000256" key="1">
    <source>
        <dbReference type="ARBA" id="ARBA00000085"/>
    </source>
</evidence>
<feature type="transmembrane region" description="Helical" evidence="10">
    <location>
        <begin position="157"/>
        <end position="177"/>
    </location>
</feature>
<dbReference type="InterPro" id="IPR036097">
    <property type="entry name" value="HisK_dim/P_sf"/>
</dbReference>
<dbReference type="SMART" id="SM00388">
    <property type="entry name" value="HisKA"/>
    <property type="match status" value="1"/>
</dbReference>
<gene>
    <name evidence="13" type="ORF">ISU02_03525</name>
</gene>
<dbReference type="Gene3D" id="6.10.340.10">
    <property type="match status" value="1"/>
</dbReference>
<feature type="domain" description="HAMP" evidence="12">
    <location>
        <begin position="178"/>
        <end position="230"/>
    </location>
</feature>
<keyword evidence="10" id="KW-0472">Membrane</keyword>
<dbReference type="PANTHER" id="PTHR43065:SF10">
    <property type="entry name" value="PEROXIDE STRESS-ACTIVATED HISTIDINE KINASE MAK3"/>
    <property type="match status" value="1"/>
</dbReference>
<dbReference type="PRINTS" id="PR00344">
    <property type="entry name" value="BCTRLSENSOR"/>
</dbReference>
<dbReference type="CDD" id="cd00082">
    <property type="entry name" value="HisKA"/>
    <property type="match status" value="1"/>
</dbReference>
<keyword evidence="5" id="KW-0808">Transferase</keyword>
<keyword evidence="7" id="KW-0418">Kinase</keyword>
<dbReference type="PROSITE" id="PS50109">
    <property type="entry name" value="HIS_KIN"/>
    <property type="match status" value="1"/>
</dbReference>
<keyword evidence="6" id="KW-0547">Nucleotide-binding</keyword>
<dbReference type="SMART" id="SM00304">
    <property type="entry name" value="HAMP"/>
    <property type="match status" value="1"/>
</dbReference>
<dbReference type="Pfam" id="PF02518">
    <property type="entry name" value="HATPase_c"/>
    <property type="match status" value="1"/>
</dbReference>
<dbReference type="EMBL" id="JADKNH010000002">
    <property type="protein sequence ID" value="MBF4692169.1"/>
    <property type="molecule type" value="Genomic_DNA"/>
</dbReference>
<keyword evidence="10" id="KW-0812">Transmembrane</keyword>
<keyword evidence="10" id="KW-1133">Transmembrane helix</keyword>
<comment type="caution">
    <text evidence="13">The sequence shown here is derived from an EMBL/GenBank/DDBJ whole genome shotgun (WGS) entry which is preliminary data.</text>
</comment>
<dbReference type="SMART" id="SM00387">
    <property type="entry name" value="HATPase_c"/>
    <property type="match status" value="1"/>
</dbReference>
<evidence type="ECO:0000256" key="10">
    <source>
        <dbReference type="SAM" id="Phobius"/>
    </source>
</evidence>
<evidence type="ECO:0000256" key="4">
    <source>
        <dbReference type="ARBA" id="ARBA00022553"/>
    </source>
</evidence>
<sequence length="580" mass="66197">MKLDIENRILIPFMLFTILPICFLAGVSYWNGHHLLMNEKKQSLEMTVQESLAFIDSMAKEMEQSDPVDETKEKVLEFFSTFNTRDIVILEDGMPLLNQPHLEIDALKSIRSNKTSGIYDGKDLLMVYDYYERWQWLLVTVVDKSNLLDNLIDIQKYILLISIMFLILSMQAIIFTAHSISKPIRSFAEFCKTIDFDNLDQKIDVHRSDEIGVLAKAFNAMIDQLNASAESLIEMKRYSEDILQNASVGILTTDALGHPITMNRAGTDILNKYDHNANILDALNQHIDKAVHSRKGLDTTISLSEVTNKTLYFDVSISLLQQKNDEFVGIICCFNDITKRRILENNIIRVNRLASVGQFAAGMAHEIRNPLTGLKTGIQYIRTQLPKSDITGIELTDDMVYEINRINNLVSELLDFSKPKHAFKEQVNLQLLLKKSLDILDDELRKKHVNLRILESDQEPIGIIDKDQIEQVFINIIKNAVNALDDYGNLTIQIKVLELYDPSWIKLSFIDTGHGIPPENFERIFDPFFTTKPKGIGLGLSVVNSLLIQNEGKMEIESKHQVGTTVHIYLPRYKGVSYEN</sequence>
<dbReference type="InterPro" id="IPR036890">
    <property type="entry name" value="HATPase_C_sf"/>
</dbReference>
<dbReference type="RefSeq" id="WP_194700412.1">
    <property type="nucleotide sequence ID" value="NZ_JADKNH010000002.1"/>
</dbReference>
<evidence type="ECO:0000256" key="8">
    <source>
        <dbReference type="ARBA" id="ARBA00022840"/>
    </source>
</evidence>
<proteinExistence type="predicted"/>
<dbReference type="EC" id="2.7.13.3" evidence="3"/>
<keyword evidence="9" id="KW-0902">Two-component regulatory system</keyword>
<evidence type="ECO:0000313" key="13">
    <source>
        <dbReference type="EMBL" id="MBF4692169.1"/>
    </source>
</evidence>
<dbReference type="InterPro" id="IPR035965">
    <property type="entry name" value="PAS-like_dom_sf"/>
</dbReference>
<evidence type="ECO:0000313" key="14">
    <source>
        <dbReference type="Proteomes" id="UP000614200"/>
    </source>
</evidence>
<dbReference type="InterPro" id="IPR004358">
    <property type="entry name" value="Sig_transdc_His_kin-like_C"/>
</dbReference>
<dbReference type="SUPFAM" id="SSF55785">
    <property type="entry name" value="PYP-like sensor domain (PAS domain)"/>
    <property type="match status" value="1"/>
</dbReference>
<comment type="subcellular location">
    <subcellularLocation>
        <location evidence="2">Membrane</location>
    </subcellularLocation>
</comment>
<dbReference type="SUPFAM" id="SSF55874">
    <property type="entry name" value="ATPase domain of HSP90 chaperone/DNA topoisomerase II/histidine kinase"/>
    <property type="match status" value="1"/>
</dbReference>
<dbReference type="Gene3D" id="3.30.565.10">
    <property type="entry name" value="Histidine kinase-like ATPase, C-terminal domain"/>
    <property type="match status" value="1"/>
</dbReference>
<dbReference type="InterPro" id="IPR003660">
    <property type="entry name" value="HAMP_dom"/>
</dbReference>
<evidence type="ECO:0000256" key="5">
    <source>
        <dbReference type="ARBA" id="ARBA00022679"/>
    </source>
</evidence>
<dbReference type="PROSITE" id="PS50885">
    <property type="entry name" value="HAMP"/>
    <property type="match status" value="1"/>
</dbReference>
<comment type="catalytic activity">
    <reaction evidence="1">
        <text>ATP + protein L-histidine = ADP + protein N-phospho-L-histidine.</text>
        <dbReference type="EC" id="2.7.13.3"/>
    </reaction>
</comment>
<evidence type="ECO:0000256" key="7">
    <source>
        <dbReference type="ARBA" id="ARBA00022777"/>
    </source>
</evidence>
<reference evidence="13 14" key="1">
    <citation type="submission" date="2020-11" db="EMBL/GenBank/DDBJ databases">
        <title>Fusibacter basophilias sp. nov.</title>
        <authorList>
            <person name="Qiu D."/>
        </authorList>
    </citation>
    <scope>NUCLEOTIDE SEQUENCE [LARGE SCALE GENOMIC DNA]</scope>
    <source>
        <strain evidence="13 14">Q10-2</strain>
    </source>
</reference>
<dbReference type="Pfam" id="PF00512">
    <property type="entry name" value="HisKA"/>
    <property type="match status" value="1"/>
</dbReference>
<dbReference type="Gene3D" id="1.10.287.130">
    <property type="match status" value="1"/>
</dbReference>
<accession>A0ABR9ZP27</accession>
<name>A0ABR9ZP27_9FIRM</name>
<dbReference type="InterPro" id="IPR003661">
    <property type="entry name" value="HisK_dim/P_dom"/>
</dbReference>
<dbReference type="Pfam" id="PF00672">
    <property type="entry name" value="HAMP"/>
    <property type="match status" value="1"/>
</dbReference>
<dbReference type="Proteomes" id="UP000614200">
    <property type="component" value="Unassembled WGS sequence"/>
</dbReference>
<dbReference type="InterPro" id="IPR003594">
    <property type="entry name" value="HATPase_dom"/>
</dbReference>
<dbReference type="CDD" id="cd06225">
    <property type="entry name" value="HAMP"/>
    <property type="match status" value="1"/>
</dbReference>
<feature type="domain" description="Histidine kinase" evidence="11">
    <location>
        <begin position="362"/>
        <end position="574"/>
    </location>
</feature>
<evidence type="ECO:0000256" key="3">
    <source>
        <dbReference type="ARBA" id="ARBA00012438"/>
    </source>
</evidence>
<protein>
    <recommendedName>
        <fullName evidence="3">histidine kinase</fullName>
        <ecNumber evidence="3">2.7.13.3</ecNumber>
    </recommendedName>
</protein>
<dbReference type="PANTHER" id="PTHR43065">
    <property type="entry name" value="SENSOR HISTIDINE KINASE"/>
    <property type="match status" value="1"/>
</dbReference>
<organism evidence="13 14">
    <name type="scientific">Fusibacter ferrireducens</name>
    <dbReference type="NCBI Taxonomy" id="2785058"/>
    <lineage>
        <taxon>Bacteria</taxon>
        <taxon>Bacillati</taxon>
        <taxon>Bacillota</taxon>
        <taxon>Clostridia</taxon>
        <taxon>Eubacteriales</taxon>
        <taxon>Eubacteriales Family XII. Incertae Sedis</taxon>
        <taxon>Fusibacter</taxon>
    </lineage>
</organism>
<evidence type="ECO:0000256" key="2">
    <source>
        <dbReference type="ARBA" id="ARBA00004370"/>
    </source>
</evidence>
<evidence type="ECO:0000259" key="11">
    <source>
        <dbReference type="PROSITE" id="PS50109"/>
    </source>
</evidence>
<keyword evidence="4" id="KW-0597">Phosphoprotein</keyword>
<evidence type="ECO:0000259" key="12">
    <source>
        <dbReference type="PROSITE" id="PS50885"/>
    </source>
</evidence>